<evidence type="ECO:0000256" key="7">
    <source>
        <dbReference type="ARBA" id="ARBA00022692"/>
    </source>
</evidence>
<dbReference type="FunFam" id="3.80.10.10:FF:000299">
    <property type="entry name" value="Piriformospora indica-insensitive protein 2"/>
    <property type="match status" value="1"/>
</dbReference>
<keyword evidence="12" id="KW-1133">Transmembrane helix</keyword>
<feature type="domain" description="Disease resistance R13L4/SHOC-2-like LRR" evidence="19">
    <location>
        <begin position="475"/>
        <end position="583"/>
    </location>
</feature>
<evidence type="ECO:0000256" key="2">
    <source>
        <dbReference type="ARBA" id="ARBA00012513"/>
    </source>
</evidence>
<evidence type="ECO:0000256" key="3">
    <source>
        <dbReference type="ARBA" id="ARBA00022475"/>
    </source>
</evidence>
<dbReference type="OrthoDB" id="442066at2759"/>
<keyword evidence="13" id="KW-0472">Membrane</keyword>
<keyword evidence="5" id="KW-0433">Leucine-rich repeat</keyword>
<evidence type="ECO:0000313" key="20">
    <source>
        <dbReference type="EMBL" id="KAG5574141.1"/>
    </source>
</evidence>
<evidence type="ECO:0000256" key="10">
    <source>
        <dbReference type="ARBA" id="ARBA00022741"/>
    </source>
</evidence>
<dbReference type="InterPro" id="IPR003591">
    <property type="entry name" value="Leu-rich_rpt_typical-subtyp"/>
</dbReference>
<dbReference type="Pfam" id="PF23598">
    <property type="entry name" value="LRR_14"/>
    <property type="match status" value="1"/>
</dbReference>
<keyword evidence="10" id="KW-0547">Nucleotide-binding</keyword>
<evidence type="ECO:0000256" key="5">
    <source>
        <dbReference type="ARBA" id="ARBA00022614"/>
    </source>
</evidence>
<evidence type="ECO:0000256" key="11">
    <source>
        <dbReference type="ARBA" id="ARBA00022840"/>
    </source>
</evidence>
<evidence type="ECO:0000256" key="14">
    <source>
        <dbReference type="ARBA" id="ARBA00023170"/>
    </source>
</evidence>
<dbReference type="SMART" id="SM00369">
    <property type="entry name" value="LRR_TYP"/>
    <property type="match status" value="13"/>
</dbReference>
<keyword evidence="8" id="KW-0732">Signal</keyword>
<dbReference type="GO" id="GO:0005886">
    <property type="term" value="C:plasma membrane"/>
    <property type="evidence" value="ECO:0007669"/>
    <property type="project" value="UniProtKB-SubCell"/>
</dbReference>
<reference evidence="20 21" key="1">
    <citation type="submission" date="2020-09" db="EMBL/GenBank/DDBJ databases">
        <title>De no assembly of potato wild relative species, Solanum commersonii.</title>
        <authorList>
            <person name="Cho K."/>
        </authorList>
    </citation>
    <scope>NUCLEOTIDE SEQUENCE [LARGE SCALE GENOMIC DNA]</scope>
    <source>
        <strain evidence="20">LZ3.2</strain>
        <tissue evidence="20">Leaf</tissue>
    </source>
</reference>
<evidence type="ECO:0000256" key="12">
    <source>
        <dbReference type="ARBA" id="ARBA00022989"/>
    </source>
</evidence>
<dbReference type="AlphaFoldDB" id="A0A9J5WF93"/>
<evidence type="ECO:0000256" key="9">
    <source>
        <dbReference type="ARBA" id="ARBA00022737"/>
    </source>
</evidence>
<dbReference type="EMBL" id="JACXVP010000012">
    <property type="protein sequence ID" value="KAG5574141.1"/>
    <property type="molecule type" value="Genomic_DNA"/>
</dbReference>
<dbReference type="GO" id="GO:0005524">
    <property type="term" value="F:ATP binding"/>
    <property type="evidence" value="ECO:0007669"/>
    <property type="project" value="UniProtKB-KW"/>
</dbReference>
<keyword evidence="21" id="KW-1185">Reference proteome</keyword>
<feature type="domain" description="Leucine-rich repeat-containing N-terminal plant-type" evidence="18">
    <location>
        <begin position="823"/>
        <end position="853"/>
    </location>
</feature>
<evidence type="ECO:0000259" key="19">
    <source>
        <dbReference type="Pfam" id="PF23598"/>
    </source>
</evidence>
<comment type="catalytic activity">
    <reaction evidence="17">
        <text>L-seryl-[protein] + ATP = O-phospho-L-seryl-[protein] + ADP + H(+)</text>
        <dbReference type="Rhea" id="RHEA:17989"/>
        <dbReference type="Rhea" id="RHEA-COMP:9863"/>
        <dbReference type="Rhea" id="RHEA-COMP:11604"/>
        <dbReference type="ChEBI" id="CHEBI:15378"/>
        <dbReference type="ChEBI" id="CHEBI:29999"/>
        <dbReference type="ChEBI" id="CHEBI:30616"/>
        <dbReference type="ChEBI" id="CHEBI:83421"/>
        <dbReference type="ChEBI" id="CHEBI:456216"/>
        <dbReference type="EC" id="2.7.11.1"/>
    </reaction>
</comment>
<evidence type="ECO:0000313" key="21">
    <source>
        <dbReference type="Proteomes" id="UP000824120"/>
    </source>
</evidence>
<dbReference type="EC" id="2.7.11.1" evidence="2"/>
<dbReference type="FunFam" id="3.80.10.10:FF:000383">
    <property type="entry name" value="Leucine-rich repeat receptor protein kinase EMS1"/>
    <property type="match status" value="1"/>
</dbReference>
<evidence type="ECO:0000256" key="15">
    <source>
        <dbReference type="ARBA" id="ARBA00023180"/>
    </source>
</evidence>
<dbReference type="SUPFAM" id="SSF52047">
    <property type="entry name" value="RNI-like"/>
    <property type="match status" value="1"/>
</dbReference>
<feature type="domain" description="Leucine-rich repeat-containing N-terminal plant-type" evidence="18">
    <location>
        <begin position="239"/>
        <end position="276"/>
    </location>
</feature>
<dbReference type="PANTHER" id="PTHR27000">
    <property type="entry name" value="LEUCINE-RICH REPEAT RECEPTOR-LIKE PROTEIN KINASE FAMILY PROTEIN-RELATED"/>
    <property type="match status" value="1"/>
</dbReference>
<comment type="catalytic activity">
    <reaction evidence="16">
        <text>L-threonyl-[protein] + ATP = O-phospho-L-threonyl-[protein] + ADP + H(+)</text>
        <dbReference type="Rhea" id="RHEA:46608"/>
        <dbReference type="Rhea" id="RHEA-COMP:11060"/>
        <dbReference type="Rhea" id="RHEA-COMP:11605"/>
        <dbReference type="ChEBI" id="CHEBI:15378"/>
        <dbReference type="ChEBI" id="CHEBI:30013"/>
        <dbReference type="ChEBI" id="CHEBI:30616"/>
        <dbReference type="ChEBI" id="CHEBI:61977"/>
        <dbReference type="ChEBI" id="CHEBI:456216"/>
        <dbReference type="EC" id="2.7.11.1"/>
    </reaction>
</comment>
<evidence type="ECO:0000256" key="8">
    <source>
        <dbReference type="ARBA" id="ARBA00022729"/>
    </source>
</evidence>
<evidence type="ECO:0000256" key="13">
    <source>
        <dbReference type="ARBA" id="ARBA00023136"/>
    </source>
</evidence>
<dbReference type="InterPro" id="IPR013210">
    <property type="entry name" value="LRR_N_plant-typ"/>
</dbReference>
<evidence type="ECO:0000256" key="4">
    <source>
        <dbReference type="ARBA" id="ARBA00022553"/>
    </source>
</evidence>
<dbReference type="Pfam" id="PF08263">
    <property type="entry name" value="LRRNT_2"/>
    <property type="match status" value="2"/>
</dbReference>
<protein>
    <recommendedName>
        <fullName evidence="2">non-specific serine/threonine protein kinase</fullName>
        <ecNumber evidence="2">2.7.11.1</ecNumber>
    </recommendedName>
</protein>
<evidence type="ECO:0000256" key="17">
    <source>
        <dbReference type="ARBA" id="ARBA00048679"/>
    </source>
</evidence>
<dbReference type="Pfam" id="PF00560">
    <property type="entry name" value="LRR_1"/>
    <property type="match status" value="11"/>
</dbReference>
<gene>
    <name evidence="20" type="ORF">H5410_063907</name>
</gene>
<dbReference type="SMART" id="SM00365">
    <property type="entry name" value="LRR_SD22"/>
    <property type="match status" value="9"/>
</dbReference>
<keyword evidence="9" id="KW-0677">Repeat</keyword>
<dbReference type="PANTHER" id="PTHR27000:SF775">
    <property type="entry name" value="PLANT INTRACELLULAR RAS-GROUP-RELATED LRR PROTEIN 3"/>
    <property type="match status" value="1"/>
</dbReference>
<keyword evidence="14" id="KW-0675">Receptor</keyword>
<dbReference type="SUPFAM" id="SSF52058">
    <property type="entry name" value="L domain-like"/>
    <property type="match status" value="3"/>
</dbReference>
<name>A0A9J5WF93_SOLCO</name>
<dbReference type="InterPro" id="IPR055414">
    <property type="entry name" value="LRR_R13L4/SHOC2-like"/>
</dbReference>
<comment type="subcellular location">
    <subcellularLocation>
        <location evidence="1">Cell membrane</location>
        <topology evidence="1">Single-pass type I membrane protein</topology>
    </subcellularLocation>
</comment>
<keyword evidence="6" id="KW-0808">Transferase</keyword>
<dbReference type="Gene3D" id="3.80.10.10">
    <property type="entry name" value="Ribonuclease Inhibitor"/>
    <property type="match status" value="6"/>
</dbReference>
<evidence type="ECO:0000256" key="6">
    <source>
        <dbReference type="ARBA" id="ARBA00022679"/>
    </source>
</evidence>
<keyword evidence="4" id="KW-0597">Phosphoprotein</keyword>
<organism evidence="20 21">
    <name type="scientific">Solanum commersonii</name>
    <name type="common">Commerson's wild potato</name>
    <name type="synonym">Commerson's nightshade</name>
    <dbReference type="NCBI Taxonomy" id="4109"/>
    <lineage>
        <taxon>Eukaryota</taxon>
        <taxon>Viridiplantae</taxon>
        <taxon>Streptophyta</taxon>
        <taxon>Embryophyta</taxon>
        <taxon>Tracheophyta</taxon>
        <taxon>Spermatophyta</taxon>
        <taxon>Magnoliopsida</taxon>
        <taxon>eudicotyledons</taxon>
        <taxon>Gunneridae</taxon>
        <taxon>Pentapetalae</taxon>
        <taxon>asterids</taxon>
        <taxon>lamiids</taxon>
        <taxon>Solanales</taxon>
        <taxon>Solanaceae</taxon>
        <taxon>Solanoideae</taxon>
        <taxon>Solaneae</taxon>
        <taxon>Solanum</taxon>
    </lineage>
</organism>
<dbReference type="FunFam" id="3.80.10.10:FF:000400">
    <property type="entry name" value="Nuclear pore complex protein NUP107"/>
    <property type="match status" value="1"/>
</dbReference>
<dbReference type="Proteomes" id="UP000824120">
    <property type="component" value="Chromosome 12"/>
</dbReference>
<accession>A0A9J5WF93</accession>
<dbReference type="GO" id="GO:0004674">
    <property type="term" value="F:protein serine/threonine kinase activity"/>
    <property type="evidence" value="ECO:0007669"/>
    <property type="project" value="UniProtKB-EC"/>
</dbReference>
<proteinExistence type="predicted"/>
<keyword evidence="7" id="KW-0812">Transmembrane</keyword>
<evidence type="ECO:0000256" key="16">
    <source>
        <dbReference type="ARBA" id="ARBA00047899"/>
    </source>
</evidence>
<keyword evidence="3" id="KW-1003">Cell membrane</keyword>
<evidence type="ECO:0000259" key="18">
    <source>
        <dbReference type="Pfam" id="PF08263"/>
    </source>
</evidence>
<comment type="caution">
    <text evidence="20">The sequence shown here is derived from an EMBL/GenBank/DDBJ whole genome shotgun (WGS) entry which is preliminary data.</text>
</comment>
<dbReference type="InterPro" id="IPR032675">
    <property type="entry name" value="LRR_dom_sf"/>
</dbReference>
<evidence type="ECO:0000256" key="1">
    <source>
        <dbReference type="ARBA" id="ARBA00004251"/>
    </source>
</evidence>
<dbReference type="InterPro" id="IPR001611">
    <property type="entry name" value="Leu-rich_rpt"/>
</dbReference>
<keyword evidence="11" id="KW-0067">ATP-binding</keyword>
<dbReference type="GO" id="GO:0050832">
    <property type="term" value="P:defense response to fungus"/>
    <property type="evidence" value="ECO:0007669"/>
    <property type="project" value="UniProtKB-ARBA"/>
</dbReference>
<dbReference type="PRINTS" id="PR00019">
    <property type="entry name" value="LEURICHRPT"/>
</dbReference>
<keyword evidence="15" id="KW-0325">Glycoprotein</keyword>
<dbReference type="FunFam" id="3.80.10.10:FF:000416">
    <property type="entry name" value="Probable leucine-rich repeat receptor-like protein kinase At5g63930"/>
    <property type="match status" value="2"/>
</dbReference>
<dbReference type="Pfam" id="PF13855">
    <property type="entry name" value="LRR_8"/>
    <property type="match status" value="1"/>
</dbReference>
<sequence length="1100" mass="123318">MFSLPSLSYLSLGSNQFSGQIEDFKSNTLVWIHLQGNQLQGHLPKSIQNLVNLKYLDLSFNNFSGSVDVSLFSDLKQLSHNSISLTNEKEVKSSLPESLEYLRLAACDVKELEFLRSAKQLSDLDLSNNKLQGRVPDWAWSTWNFSVNSQSIPQYVSVTNYTESALDHDQESNSEFLNDFWKAALMGYGSGLCIGLSIIYIMISTGNLKWHARIIEEMEQGIITRRRKKQRVTFASVEESTSLLKWKATFKNQNNSLFASWTPSSNSCRDWYGVICFNGRVNKLNITNTSVIGTLDDFPFSSLPFLEYLDLSMNYFSGTIPPDIGKLTNLICLDLSSNQISGTVPPQIGSLAKLQILHMFDNHLNGFIPEEIGHLKSLTELDLTSLSILYLYDNHLSGPIPEEIGYLRSLTDLWLYNNFLNGSIPASLGNLNNLSVLCLDGNHLSGPIPEEIGYLRSLTDLQLYNNFLNGSIPASLGNLNNLSVLCLDGNHLSGPIPKEIGHLKSLTELDLSFNTLNGSIPASLGNLNNLTILRLQDNRLSGPIPEEIGYLRSLTDLQLYDNSLDGSIPASFGNLTNLSILYLYDNHLSGPIPEEIGYLRSLTDLRLYNNSLNGSIPASLGNLTNLSLLYLHDNHLSGSIPPEIGNLTNAKVFTASFNELYGPIPAEIGNMKNLIDLALSNNKLVGPIPITIGDLTELKFLYLYTNELSGLIPSELGNLKNLNDLELSNNQLFGLIPKSEKTDAGSELDEESNSEFLNDFWKSALMGYGSGLCIGLSIIYIMISTGKPIWLARIIVELEHKIMMGRRKKHYFCFHQRSNCPLEMESNFQEPNNSLFASWTPSSNSCRDYGVICYNGRVNMLNITNTRYLDLSMNYFSGTIPPDIGTVPPQIGSLAKLQILHMFDNHLNGFIPEEIGHLKSLTELDLSFNTLRGRLVAGISYACISYAGISYAEFNNFFGCWFVILKINKHYILVKNKLFVIVMQNFGQKLKCHIFQLPHIVEPMRSYLQKSWQELVEALELTSSKAIDMHIDRYGLLPMARTIDRGCLLPTEQSIVGHYPQQLSTLSSPIDNIPNNLNVYLIFKIIMEYIKSKFQFRHTK</sequence>